<keyword evidence="2" id="KW-1185">Reference proteome</keyword>
<gene>
    <name evidence="1" type="ORF">I4F81_005461</name>
</gene>
<protein>
    <submittedName>
        <fullName evidence="1">Uncharacterized protein</fullName>
    </submittedName>
</protein>
<sequence>MSASAAAPPSRDYGLPAAGDVTAWENVMRPCTGVLQLYKGSGLAGCANSLRLRPTLVTVTVWVHCGLHYKRVQRQADAVCTPPVPGDMPPVDRPDSRFGFFPLPRDEPGQDPSVSVEVSCAAPGGDVRGVDGLWVVKLVSATAASRPLLFCAQSKADAEAWEHQLRMRLAPLAVVWSRHIGMVDKGSSGGGGGIGAARGVPDEASKMSMVAALRVGARKVLANDVLAGFAGVVAELSQPNAHNIAVAAGPLVGVAFGGLGFALSVFVAARLVFGAAAGVSEELDQLYSKLRGHVLPAFEQLPDDGIVDVGDLMKMLGRLVSGVEVLAGELHHLVRSRRQRFGIACMSAQQGLEVGAEFQTRLSRSQQCANDLVQLIQVGLQRQNVAKSEETGRAVIAAAPLATAQRAARKGLRALPPNVFNDWKDPELPAAQLYAAVMMSDSTTCAAVGAHGMGGVGKTTSCLLVAHRIDGEEEGERRFPHGVHWLQLSERASEGDVMRRVCDLATTLSGKLAVAHEMAVAVVHLRAALQNKSCLVILDDVWEDRWAAVFISALQTSPGSCLLFSTRRQDIATRSNVSQFVSVDICRGAAAVDVLMKYAKANDKVWADKTDERVQLAVDTCGGLALALAVIGSLVHDVGWESAVERVRRERNAIFSRPVDVLDVVEESKGSLWASLLASYRALDTDQPLLWRARFQALCVVRQQEQLPMAALVALWGENKEMVKQIARTLRDRSLVMLHGEEDDATLTLSIHDLVVEFLAGPDVLGQERREQVHVKLMTKYCEHNCVGAADRPTSAESTSTFATVRALWGLRPDGFVERALPRLLCAGGAGGREELCVLLFDWRFISWRVAAGGGSCNVYRMDGRTYVENGHGVSVAVLDLLATVVEGAVAVQGVPLSLRLHQAAWEMTERFASGLHVAGGEAAAPLLAYLRETARLCLDKPAVALYGASRLDLPRALRVFGCGGAVRALCRVSNSRGQVFLCSGEANGNLTIWEERSASRVAVLKGHTSCVRCLAVLDGGWSGGGQRVVSGSADGTVRVWDVDGGTCVAELKGHTGWVRCLAVLDGGGSSGGQRVVSGSDDRTVRVWEVDGGTCVAELKGHRSLVRCLAVLDGGGSGGGQRVVSGSHDGTVLVWEVDGGTCLAELKGHTSWVTCLAVLDGGGSSGGQRVVSGSGDGSVRVWDVDGGTCVAVLEGHTSWVTCLAVLDGGGSSGGQRVVSGSGDCTVRVWEVDGGTCVAELKGYTSWVTCLAVLDGGGSGGGQRVVSGSDDCTVRVWEVDGGTCLAELKGHASCVRCLAVLDGGGSGGGQRVVSGSDDRTVRVWEVDGGTCVAELKGHTSCVRCLAVLDGGGSGGGQRVVSGSHDGTVRVWEVDGGTCVAELKGHRSLVTCLAVLDGGGSGGGQRVVSGSGDCTVRVWEVDGGTCVAELKGHTGWVRCLAVLDGGGSSGGQRVVSGSVDGTVLVWEVDGGTCVAELKGHRSLVRCLAVLDGGWSGGGQRVVSGSDDRTVRVWEVDGGTCVAELKGHTSWVTCLAVLDGGGSSGGQRVVSGSVDGTVLVWEVDGGTCVAELKGHRSSVLCLAVLDGGGSSGGQRVVSGSGDGSVRVWEEDGGTCVAVVDYCGCLVSSLAVLPGDESGGGQLVVSGSPEGDVHLRQVDDDPSRALLRHQGRPTPARAALSRLRSACALPASSLLGGTCVFVDEHGMCTLLDNTGQLRFLPAPPTAAAFCCVSPDVVAWGTNTGGVFFGRVAP</sequence>
<comment type="caution">
    <text evidence="1">The sequence shown here is derived from an EMBL/GenBank/DDBJ whole genome shotgun (WGS) entry which is preliminary data.</text>
</comment>
<evidence type="ECO:0000313" key="2">
    <source>
        <dbReference type="Proteomes" id="UP000798662"/>
    </source>
</evidence>
<evidence type="ECO:0000313" key="1">
    <source>
        <dbReference type="EMBL" id="KAK1862894.1"/>
    </source>
</evidence>
<name>A0ACC3BXZ7_PYRYE</name>
<dbReference type="Proteomes" id="UP000798662">
    <property type="component" value="Chromosome 2"/>
</dbReference>
<reference evidence="1" key="1">
    <citation type="submission" date="2019-11" db="EMBL/GenBank/DDBJ databases">
        <title>Nori genome reveals adaptations in red seaweeds to the harsh intertidal environment.</title>
        <authorList>
            <person name="Wang D."/>
            <person name="Mao Y."/>
        </authorList>
    </citation>
    <scope>NUCLEOTIDE SEQUENCE</scope>
    <source>
        <tissue evidence="1">Gametophyte</tissue>
    </source>
</reference>
<proteinExistence type="predicted"/>
<dbReference type="EMBL" id="CM020619">
    <property type="protein sequence ID" value="KAK1862894.1"/>
    <property type="molecule type" value="Genomic_DNA"/>
</dbReference>
<organism evidence="1 2">
    <name type="scientific">Pyropia yezoensis</name>
    <name type="common">Susabi-nori</name>
    <name type="synonym">Porphyra yezoensis</name>
    <dbReference type="NCBI Taxonomy" id="2788"/>
    <lineage>
        <taxon>Eukaryota</taxon>
        <taxon>Rhodophyta</taxon>
        <taxon>Bangiophyceae</taxon>
        <taxon>Bangiales</taxon>
        <taxon>Bangiaceae</taxon>
        <taxon>Pyropia</taxon>
    </lineage>
</organism>
<accession>A0ACC3BXZ7</accession>